<keyword evidence="1" id="KW-1133">Transmembrane helix</keyword>
<keyword evidence="4" id="KW-1185">Reference proteome</keyword>
<evidence type="ECO:0000256" key="1">
    <source>
        <dbReference type="SAM" id="Phobius"/>
    </source>
</evidence>
<protein>
    <submittedName>
        <fullName evidence="3">Uncharacterized protein</fullName>
    </submittedName>
</protein>
<keyword evidence="1" id="KW-0812">Transmembrane</keyword>
<dbReference type="EMBL" id="CP001615">
    <property type="protein sequence ID" value="ACQ70026.1"/>
    <property type="molecule type" value="Genomic_DNA"/>
</dbReference>
<dbReference type="RefSeq" id="WP_012727145.1">
    <property type="nucleotide sequence ID" value="NC_012673.1"/>
</dbReference>
<dbReference type="AlphaFoldDB" id="C4L6T3"/>
<dbReference type="KEGG" id="eat:EAT1b_1098"/>
<feature type="transmembrane region" description="Helical" evidence="1">
    <location>
        <begin position="168"/>
        <end position="189"/>
    </location>
</feature>
<keyword evidence="1" id="KW-0472">Membrane</keyword>
<sequence>MSKRFIIPLTGILLTSTLSVGTGHAAENEQPVSMQEGTVPQTEIIEETDTKRVVRSLENEVETVATFDKLDNTVTVVVNGKEPVTIQLEATSSEQPVALARAATTGENTFSNYEYTITHSSPEKWNITMPKGDSVIQKNAKTVTYKSSTKSNLNQFKQSVDKINNLELLILGGASITVLLSGIALVLSLPTAGSGTLTTALAAAGVYGNVARQIIQLSTEMKNAKIYYMRA</sequence>
<accession>C4L6T3</accession>
<keyword evidence="2" id="KW-0732">Signal</keyword>
<evidence type="ECO:0000256" key="2">
    <source>
        <dbReference type="SAM" id="SignalP"/>
    </source>
</evidence>
<feature type="signal peptide" evidence="2">
    <location>
        <begin position="1"/>
        <end position="25"/>
    </location>
</feature>
<gene>
    <name evidence="3" type="ordered locus">EAT1b_1098</name>
</gene>
<name>C4L6T3_EXISA</name>
<proteinExistence type="predicted"/>
<reference evidence="3 4" key="1">
    <citation type="journal article" date="2011" name="J. Bacteriol.">
        <title>Complete genome sequence of the Thermophilic Bacterium Exiguobacterium sp. AT1b.</title>
        <authorList>
            <person name="Vishnivetskaya T.A."/>
            <person name="Lucas S."/>
            <person name="Copeland A."/>
            <person name="Lapidus A."/>
            <person name="Glavina Del Rio T."/>
            <person name="Dalin E."/>
            <person name="Tice H."/>
            <person name="Bruce D.C."/>
            <person name="Goodwin L.A."/>
            <person name="Pitluck S."/>
            <person name="Saunders E."/>
            <person name="Brettin T."/>
            <person name="Detter C."/>
            <person name="Han C."/>
            <person name="Larimer F."/>
            <person name="Land M.L."/>
            <person name="Hauser L.J."/>
            <person name="Kyrpides N.C."/>
            <person name="Ovchinnikova G."/>
            <person name="Kathariou S."/>
            <person name="Ramaley R.F."/>
            <person name="Rodrigues D.F."/>
            <person name="Hendrix C."/>
            <person name="Richardson P."/>
            <person name="Tiedje J.M."/>
        </authorList>
    </citation>
    <scope>NUCLEOTIDE SEQUENCE [LARGE SCALE GENOMIC DNA]</scope>
    <source>
        <strain evidence="4">ATCC BAA-1283 / AT1b</strain>
    </source>
</reference>
<feature type="chain" id="PRO_5002940196" evidence="2">
    <location>
        <begin position="26"/>
        <end position="231"/>
    </location>
</feature>
<dbReference type="HOGENOM" id="CLU_1198325_0_0_9"/>
<dbReference type="OrthoDB" id="2991759at2"/>
<dbReference type="Proteomes" id="UP000000716">
    <property type="component" value="Chromosome"/>
</dbReference>
<dbReference type="NCBIfam" id="NF035925">
    <property type="entry name" value="Geo26A_fam"/>
    <property type="match status" value="1"/>
</dbReference>
<organism evidence="3 4">
    <name type="scientific">Exiguobacterium sp. (strain ATCC BAA-1283 / AT1b)</name>
    <dbReference type="NCBI Taxonomy" id="360911"/>
    <lineage>
        <taxon>Bacteria</taxon>
        <taxon>Bacillati</taxon>
        <taxon>Bacillota</taxon>
        <taxon>Bacilli</taxon>
        <taxon>Bacillales</taxon>
        <taxon>Bacillales Family XII. Incertae Sedis</taxon>
        <taxon>Exiguobacterium</taxon>
    </lineage>
</organism>
<evidence type="ECO:0000313" key="3">
    <source>
        <dbReference type="EMBL" id="ACQ70026.1"/>
    </source>
</evidence>
<evidence type="ECO:0000313" key="4">
    <source>
        <dbReference type="Proteomes" id="UP000000716"/>
    </source>
</evidence>
<dbReference type="STRING" id="360911.EAT1b_1098"/>